<dbReference type="AlphaFoldDB" id="A0A395GVX0"/>
<dbReference type="VEuPathDB" id="FungiDB:BO80DRAFT_426534"/>
<gene>
    <name evidence="3" type="ORF">BO80DRAFT_426534</name>
</gene>
<feature type="region of interest" description="Disordered" evidence="1">
    <location>
        <begin position="54"/>
        <end position="78"/>
    </location>
</feature>
<organism evidence="3 4">
    <name type="scientific">Aspergillus ibericus CBS 121593</name>
    <dbReference type="NCBI Taxonomy" id="1448316"/>
    <lineage>
        <taxon>Eukaryota</taxon>
        <taxon>Fungi</taxon>
        <taxon>Dikarya</taxon>
        <taxon>Ascomycota</taxon>
        <taxon>Pezizomycotina</taxon>
        <taxon>Eurotiomycetes</taxon>
        <taxon>Eurotiomycetidae</taxon>
        <taxon>Eurotiales</taxon>
        <taxon>Aspergillaceae</taxon>
        <taxon>Aspergillus</taxon>
        <taxon>Aspergillus subgen. Circumdati</taxon>
    </lineage>
</organism>
<keyword evidence="4" id="KW-1185">Reference proteome</keyword>
<dbReference type="Proteomes" id="UP000249402">
    <property type="component" value="Unassembled WGS sequence"/>
</dbReference>
<feature type="transmembrane region" description="Helical" evidence="2">
    <location>
        <begin position="37"/>
        <end position="54"/>
    </location>
</feature>
<name>A0A395GVX0_9EURO</name>
<keyword evidence="2" id="KW-0472">Membrane</keyword>
<keyword evidence="2" id="KW-1133">Transmembrane helix</keyword>
<evidence type="ECO:0000313" key="4">
    <source>
        <dbReference type="Proteomes" id="UP000249402"/>
    </source>
</evidence>
<keyword evidence="2" id="KW-0812">Transmembrane</keyword>
<reference evidence="3 4" key="1">
    <citation type="submission" date="2018-02" db="EMBL/GenBank/DDBJ databases">
        <title>The genomes of Aspergillus section Nigri reveals drivers in fungal speciation.</title>
        <authorList>
            <consortium name="DOE Joint Genome Institute"/>
            <person name="Vesth T.C."/>
            <person name="Nybo J."/>
            <person name="Theobald S."/>
            <person name="Brandl J."/>
            <person name="Frisvad J.C."/>
            <person name="Nielsen K.F."/>
            <person name="Lyhne E.K."/>
            <person name="Kogle M.E."/>
            <person name="Kuo A."/>
            <person name="Riley R."/>
            <person name="Clum A."/>
            <person name="Nolan M."/>
            <person name="Lipzen A."/>
            <person name="Salamov A."/>
            <person name="Henrissat B."/>
            <person name="Wiebenga A."/>
            <person name="De vries R.P."/>
            <person name="Grigoriev I.V."/>
            <person name="Mortensen U.H."/>
            <person name="Andersen M.R."/>
            <person name="Baker S.E."/>
        </authorList>
    </citation>
    <scope>NUCLEOTIDE SEQUENCE [LARGE SCALE GENOMIC DNA]</scope>
    <source>
        <strain evidence="3 4">CBS 121593</strain>
    </source>
</reference>
<dbReference type="RefSeq" id="XP_025573880.1">
    <property type="nucleotide sequence ID" value="XM_025719789.1"/>
</dbReference>
<accession>A0A395GVX0</accession>
<dbReference type="EMBL" id="KZ824446">
    <property type="protein sequence ID" value="RAK99552.1"/>
    <property type="molecule type" value="Genomic_DNA"/>
</dbReference>
<sequence length="78" mass="8781">MSGEETPKATGICTPLLAPLYPQHYCIYIRNTPQLKYLLLLLLLLLPLLPPTNLPSLGHTQHNHNQDKTKSKPPQTNK</sequence>
<protein>
    <submittedName>
        <fullName evidence="3">Uncharacterized protein</fullName>
    </submittedName>
</protein>
<evidence type="ECO:0000256" key="1">
    <source>
        <dbReference type="SAM" id="MobiDB-lite"/>
    </source>
</evidence>
<evidence type="ECO:0000313" key="3">
    <source>
        <dbReference type="EMBL" id="RAK99552.1"/>
    </source>
</evidence>
<evidence type="ECO:0000256" key="2">
    <source>
        <dbReference type="SAM" id="Phobius"/>
    </source>
</evidence>
<dbReference type="GeneID" id="37224654"/>
<proteinExistence type="predicted"/>